<organism evidence="2 3">
    <name type="scientific">Bacillus bruguierae</name>
    <dbReference type="NCBI Taxonomy" id="3127667"/>
    <lineage>
        <taxon>Bacteria</taxon>
        <taxon>Bacillati</taxon>
        <taxon>Bacillota</taxon>
        <taxon>Bacilli</taxon>
        <taxon>Bacillales</taxon>
        <taxon>Bacillaceae</taxon>
        <taxon>Bacillus</taxon>
    </lineage>
</organism>
<dbReference type="Pfam" id="PF13063">
    <property type="entry name" value="DUF3925"/>
    <property type="match status" value="1"/>
</dbReference>
<name>A0ABU8FHI2_9BACI</name>
<dbReference type="Proteomes" id="UP001372526">
    <property type="component" value="Unassembled WGS sequence"/>
</dbReference>
<sequence length="73" mass="8356">MVLIMKTAQSEKLSNREFYFVLYMMMLLVLGWFMDVNGIFLSKYFTLAGMITVPAIGGLVGYFIMSLSKQQNN</sequence>
<protein>
    <submittedName>
        <fullName evidence="2">DUF3925 family protein</fullName>
    </submittedName>
</protein>
<accession>A0ABU8FHI2</accession>
<dbReference type="InterPro" id="IPR025168">
    <property type="entry name" value="DUF3925"/>
</dbReference>
<evidence type="ECO:0000256" key="1">
    <source>
        <dbReference type="SAM" id="Phobius"/>
    </source>
</evidence>
<keyword evidence="1" id="KW-0472">Membrane</keyword>
<evidence type="ECO:0000313" key="2">
    <source>
        <dbReference type="EMBL" id="MEI4802148.1"/>
    </source>
</evidence>
<keyword evidence="1" id="KW-1133">Transmembrane helix</keyword>
<dbReference type="EMBL" id="JBAWSX010000006">
    <property type="protein sequence ID" value="MEI4802148.1"/>
    <property type="molecule type" value="Genomic_DNA"/>
</dbReference>
<comment type="caution">
    <text evidence="2">The sequence shown here is derived from an EMBL/GenBank/DDBJ whole genome shotgun (WGS) entry which is preliminary data.</text>
</comment>
<feature type="transmembrane region" description="Helical" evidence="1">
    <location>
        <begin position="47"/>
        <end position="65"/>
    </location>
</feature>
<keyword evidence="3" id="KW-1185">Reference proteome</keyword>
<reference evidence="2 3" key="1">
    <citation type="submission" date="2024-01" db="EMBL/GenBank/DDBJ databases">
        <title>Seven novel Bacillus-like species.</title>
        <authorList>
            <person name="Liu G."/>
        </authorList>
    </citation>
    <scope>NUCLEOTIDE SEQUENCE [LARGE SCALE GENOMIC DNA]</scope>
    <source>
        <strain evidence="2 3">FJAT-51639</strain>
    </source>
</reference>
<keyword evidence="1" id="KW-0812">Transmembrane</keyword>
<feature type="transmembrane region" description="Helical" evidence="1">
    <location>
        <begin position="20"/>
        <end position="41"/>
    </location>
</feature>
<gene>
    <name evidence="2" type="ORF">WAZ07_12620</name>
</gene>
<dbReference type="RefSeq" id="WP_170857689.1">
    <property type="nucleotide sequence ID" value="NZ_JBAWSX010000006.1"/>
</dbReference>
<evidence type="ECO:0000313" key="3">
    <source>
        <dbReference type="Proteomes" id="UP001372526"/>
    </source>
</evidence>
<proteinExistence type="predicted"/>